<organism evidence="2 3">
    <name type="scientific">Triparma columacea</name>
    <dbReference type="NCBI Taxonomy" id="722753"/>
    <lineage>
        <taxon>Eukaryota</taxon>
        <taxon>Sar</taxon>
        <taxon>Stramenopiles</taxon>
        <taxon>Ochrophyta</taxon>
        <taxon>Bolidophyceae</taxon>
        <taxon>Parmales</taxon>
        <taxon>Triparmaceae</taxon>
        <taxon>Triparma</taxon>
    </lineage>
</organism>
<feature type="chain" id="PRO_5040959518" evidence="1">
    <location>
        <begin position="21"/>
        <end position="306"/>
    </location>
</feature>
<dbReference type="Proteomes" id="UP001165065">
    <property type="component" value="Unassembled WGS sequence"/>
</dbReference>
<name>A0A9W7GNL6_9STRA</name>
<proteinExistence type="predicted"/>
<evidence type="ECO:0000256" key="1">
    <source>
        <dbReference type="SAM" id="SignalP"/>
    </source>
</evidence>
<reference evidence="3" key="1">
    <citation type="journal article" date="2023" name="Commun. Biol.">
        <title>Genome analysis of Parmales, the sister group of diatoms, reveals the evolutionary specialization of diatoms from phago-mixotrophs to photoautotrophs.</title>
        <authorList>
            <person name="Ban H."/>
            <person name="Sato S."/>
            <person name="Yoshikawa S."/>
            <person name="Yamada K."/>
            <person name="Nakamura Y."/>
            <person name="Ichinomiya M."/>
            <person name="Sato N."/>
            <person name="Blanc-Mathieu R."/>
            <person name="Endo H."/>
            <person name="Kuwata A."/>
            <person name="Ogata H."/>
        </authorList>
    </citation>
    <scope>NUCLEOTIDE SEQUENCE [LARGE SCALE GENOMIC DNA]</scope>
</reference>
<dbReference type="EMBL" id="BRYA01000336">
    <property type="protein sequence ID" value="GMI47268.1"/>
    <property type="molecule type" value="Genomic_DNA"/>
</dbReference>
<keyword evidence="3" id="KW-1185">Reference proteome</keyword>
<evidence type="ECO:0000313" key="3">
    <source>
        <dbReference type="Proteomes" id="UP001165065"/>
    </source>
</evidence>
<gene>
    <name evidence="2" type="ORF">TrCOL_g10556</name>
</gene>
<feature type="signal peptide" evidence="1">
    <location>
        <begin position="1"/>
        <end position="20"/>
    </location>
</feature>
<comment type="caution">
    <text evidence="2">The sequence shown here is derived from an EMBL/GenBank/DDBJ whole genome shotgun (WGS) entry which is preliminary data.</text>
</comment>
<dbReference type="AlphaFoldDB" id="A0A9W7GNL6"/>
<evidence type="ECO:0000313" key="2">
    <source>
        <dbReference type="EMBL" id="GMI47268.1"/>
    </source>
</evidence>
<protein>
    <submittedName>
        <fullName evidence="2">Uncharacterized protein</fullName>
    </submittedName>
</protein>
<accession>A0A9W7GNL6</accession>
<dbReference type="OrthoDB" id="10497187at2759"/>
<sequence length="306" mass="32809">MRYKTQIALALGLSLDTVDAKCYSKMITSFFNPPIKDTSRNLKASSGSSGGSNTDKCTKEFCEAPYHPYGWCYRGEVYTNRSNNEHEITCPSCSCTSSCCAAKTDLPCANDNLDTDGCNVGYCEAECDGSLAIIATVGGAILLLLLWYCVKRGSGKEESSASVAPGAPPTAAAPDQTAVVGMIKAAAVGDRQGLANAQQQQQMQMMMQQQQQQMAQMAQMTPEQRQQIMIQQQQQQTNMIANMVAAQIVETVTVQVPVYGGGGSVNVEYNGNLINVEVPADAKAGEMITLEVPDMYKKSNGTGLVF</sequence>
<keyword evidence="1" id="KW-0732">Signal</keyword>